<dbReference type="InterPro" id="IPR011004">
    <property type="entry name" value="Trimer_LpxA-like_sf"/>
</dbReference>
<comment type="caution">
    <text evidence="1">The sequence shown here is derived from an EMBL/GenBank/DDBJ whole genome shotgun (WGS) entry which is preliminary data.</text>
</comment>
<name>D4F3L8_EDWTA</name>
<organism evidence="1 2">
    <name type="scientific">Edwardsiella tarda ATCC 23685</name>
    <dbReference type="NCBI Taxonomy" id="500638"/>
    <lineage>
        <taxon>Bacteria</taxon>
        <taxon>Pseudomonadati</taxon>
        <taxon>Pseudomonadota</taxon>
        <taxon>Gammaproteobacteria</taxon>
        <taxon>Enterobacterales</taxon>
        <taxon>Hafniaceae</taxon>
        <taxon>Edwardsiella</taxon>
    </lineage>
</organism>
<keyword evidence="1" id="KW-0808">Transferase</keyword>
<dbReference type="AlphaFoldDB" id="D4F3L8"/>
<accession>D4F3L8</accession>
<dbReference type="RefSeq" id="WP_005284151.1">
    <property type="nucleotide sequence ID" value="NZ_GG739633.1"/>
</dbReference>
<dbReference type="InterPro" id="IPR001451">
    <property type="entry name" value="Hexapep"/>
</dbReference>
<evidence type="ECO:0000313" key="1">
    <source>
        <dbReference type="EMBL" id="EFE23639.1"/>
    </source>
</evidence>
<dbReference type="Gene3D" id="2.160.10.10">
    <property type="entry name" value="Hexapeptide repeat proteins"/>
    <property type="match status" value="1"/>
</dbReference>
<dbReference type="EMBL" id="ADGK01000068">
    <property type="protein sequence ID" value="EFE23639.1"/>
    <property type="molecule type" value="Genomic_DNA"/>
</dbReference>
<reference evidence="1 2" key="1">
    <citation type="submission" date="2010-02" db="EMBL/GenBank/DDBJ databases">
        <authorList>
            <person name="Weinstock G."/>
            <person name="Sodergren E."/>
            <person name="Clifton S."/>
            <person name="Fulton L."/>
            <person name="Fulton B."/>
            <person name="Courtney L."/>
            <person name="Fronick C."/>
            <person name="Harrison M."/>
            <person name="Strong C."/>
            <person name="Farmer C."/>
            <person name="Delahaunty K."/>
            <person name="Markovic C."/>
            <person name="Hall O."/>
            <person name="Minx P."/>
            <person name="Tomlinson C."/>
            <person name="Mitreva M."/>
            <person name="Nelson J."/>
            <person name="Hou S."/>
            <person name="Wollam A."/>
            <person name="Pepin K.H."/>
            <person name="Johnson M."/>
            <person name="Bhonagiri V."/>
            <person name="Zhang X."/>
            <person name="Suruliraj S."/>
            <person name="Warren W."/>
            <person name="Chinwalla A."/>
            <person name="Mardis E.R."/>
            <person name="Wilson R.K."/>
        </authorList>
    </citation>
    <scope>NUCLEOTIDE SEQUENCE [LARGE SCALE GENOMIC DNA]</scope>
    <source>
        <strain evidence="1 2">ATCC 23685</strain>
    </source>
</reference>
<sequence length="189" mass="20528">MSIFRLERPFILFLKVLFYPIAKIRNMYYSIGFSCRNLILGKNVSISGSRNIKIGNRVIIGNQNWLDAIGDGQIIIGDDVSFSQNVHIAACKLVTIKDGCLIGSDVLITDHNHSFGRSLNVCVPKLRPLVVKGPTILGENIWVGDNVKILTGVSLGNNVVVAANSVVISSFPSDVIIGGIPARIIKEIT</sequence>
<dbReference type="HOGENOM" id="CLU_051638_7_0_6"/>
<dbReference type="GO" id="GO:0016740">
    <property type="term" value="F:transferase activity"/>
    <property type="evidence" value="ECO:0007669"/>
    <property type="project" value="UniProtKB-KW"/>
</dbReference>
<dbReference type="Proteomes" id="UP000003692">
    <property type="component" value="Unassembled WGS sequence"/>
</dbReference>
<protein>
    <submittedName>
        <fullName evidence="1">Bacterial transferase hexapeptide repeat protein</fullName>
    </submittedName>
</protein>
<gene>
    <name evidence="1" type="ORF">EDWATA_01328</name>
</gene>
<dbReference type="SUPFAM" id="SSF51161">
    <property type="entry name" value="Trimeric LpxA-like enzymes"/>
    <property type="match status" value="1"/>
</dbReference>
<evidence type="ECO:0000313" key="2">
    <source>
        <dbReference type="Proteomes" id="UP000003692"/>
    </source>
</evidence>
<dbReference type="PANTHER" id="PTHR23416:SF78">
    <property type="entry name" value="LIPOPOLYSACCHARIDE BIOSYNTHESIS O-ACETYL TRANSFERASE WBBJ-RELATED"/>
    <property type="match status" value="1"/>
</dbReference>
<proteinExistence type="predicted"/>
<dbReference type="Pfam" id="PF00132">
    <property type="entry name" value="Hexapep"/>
    <property type="match status" value="1"/>
</dbReference>
<dbReference type="InterPro" id="IPR051159">
    <property type="entry name" value="Hexapeptide_acetyltransf"/>
</dbReference>
<dbReference type="PANTHER" id="PTHR23416">
    <property type="entry name" value="SIALIC ACID SYNTHASE-RELATED"/>
    <property type="match status" value="1"/>
</dbReference>